<evidence type="ECO:0000313" key="2">
    <source>
        <dbReference type="EMBL" id="CAB1129537.1"/>
    </source>
</evidence>
<organism evidence="2 3">
    <name type="scientific">Candidatus Hydrogenisulfobacillus filiaventi</name>
    <dbReference type="NCBI Taxonomy" id="2707344"/>
    <lineage>
        <taxon>Bacteria</taxon>
        <taxon>Bacillati</taxon>
        <taxon>Bacillota</taxon>
        <taxon>Clostridia</taxon>
        <taxon>Eubacteriales</taxon>
        <taxon>Clostridiales Family XVII. Incertae Sedis</taxon>
        <taxon>Candidatus Hydrogenisulfobacillus</taxon>
    </lineage>
</organism>
<dbReference type="Gene3D" id="3.40.50.300">
    <property type="entry name" value="P-loop containing nucleotide triphosphate hydrolases"/>
    <property type="match status" value="1"/>
</dbReference>
<name>A0A6F8ZHR9_9FIRM</name>
<dbReference type="InterPro" id="IPR050168">
    <property type="entry name" value="AAA_ATPase_domain"/>
</dbReference>
<sequence length="407" mass="46570">MAGSTWRRKVHRWLREAAASLSLPPLRIVRIVGDLREFREMDAGFWRWMAQLPEAASWVADEEAVWLNDPLDVVLPAWQVVWFHHADPPWGLARGYDVWRRKDGELSTPPAEIVLLLTPVAAPLRDADRALAAWRGLLMRWMRDQGGIGIDGVERPPSGPPRVILPEPMRREIWDDVRRFFRSASEYRRLGLPHRRGVLFTGPPGNGKTTTAHALLLETPGVYRMVRILTRDTADTDLVEWFRVAGEMAPSMLVLEDLDAVRESRASRSTLLNLLDGMDRRLEGVYVIATTNYPDLVDPGLFLRPGRFDRVFRFPNPGPEWRDLYLRERFGDALLDEERRAVVAASEGMPVSALTEIGLLLRWLALEEGGLAEDPRTVVDRWAAAWHRRRREHEGDDGFDMGFRAKE</sequence>
<dbReference type="InterPro" id="IPR027417">
    <property type="entry name" value="P-loop_NTPase"/>
</dbReference>
<evidence type="ECO:0000313" key="3">
    <source>
        <dbReference type="Proteomes" id="UP000503399"/>
    </source>
</evidence>
<dbReference type="PANTHER" id="PTHR23077">
    <property type="entry name" value="AAA-FAMILY ATPASE"/>
    <property type="match status" value="1"/>
</dbReference>
<dbReference type="AlphaFoldDB" id="A0A6F8ZHR9"/>
<dbReference type="EMBL" id="LR778114">
    <property type="protein sequence ID" value="CAB1129537.1"/>
    <property type="molecule type" value="Genomic_DNA"/>
</dbReference>
<dbReference type="KEGG" id="hfv:R50_2040"/>
<reference evidence="2 3" key="1">
    <citation type="submission" date="2020-02" db="EMBL/GenBank/DDBJ databases">
        <authorList>
            <person name="Hogendoorn C."/>
        </authorList>
    </citation>
    <scope>NUCLEOTIDE SEQUENCE [LARGE SCALE GENOMIC DNA]</scope>
    <source>
        <strain evidence="2">R501</strain>
    </source>
</reference>
<dbReference type="InterPro" id="IPR003959">
    <property type="entry name" value="ATPase_AAA_core"/>
</dbReference>
<evidence type="ECO:0000259" key="1">
    <source>
        <dbReference type="SMART" id="SM00382"/>
    </source>
</evidence>
<dbReference type="Proteomes" id="UP000503399">
    <property type="component" value="Chromosome"/>
</dbReference>
<dbReference type="GO" id="GO:0005524">
    <property type="term" value="F:ATP binding"/>
    <property type="evidence" value="ECO:0007669"/>
    <property type="project" value="InterPro"/>
</dbReference>
<feature type="domain" description="AAA+ ATPase" evidence="1">
    <location>
        <begin position="194"/>
        <end position="318"/>
    </location>
</feature>
<dbReference type="GO" id="GO:0016887">
    <property type="term" value="F:ATP hydrolysis activity"/>
    <property type="evidence" value="ECO:0007669"/>
    <property type="project" value="InterPro"/>
</dbReference>
<proteinExistence type="predicted"/>
<dbReference type="InterPro" id="IPR003593">
    <property type="entry name" value="AAA+_ATPase"/>
</dbReference>
<dbReference type="Pfam" id="PF00004">
    <property type="entry name" value="AAA"/>
    <property type="match status" value="1"/>
</dbReference>
<keyword evidence="3" id="KW-1185">Reference proteome</keyword>
<dbReference type="SMART" id="SM00382">
    <property type="entry name" value="AAA"/>
    <property type="match status" value="1"/>
</dbReference>
<accession>A0A6F8ZHR9</accession>
<protein>
    <recommendedName>
        <fullName evidence="1">AAA+ ATPase domain-containing protein</fullName>
    </recommendedName>
</protein>
<gene>
    <name evidence="2" type="ORF">R50_2040</name>
</gene>
<dbReference type="SUPFAM" id="SSF52540">
    <property type="entry name" value="P-loop containing nucleoside triphosphate hydrolases"/>
    <property type="match status" value="1"/>
</dbReference>